<dbReference type="AlphaFoldDB" id="A0A8S1KPX3"/>
<dbReference type="Proteomes" id="UP000688137">
    <property type="component" value="Unassembled WGS sequence"/>
</dbReference>
<name>A0A8S1KPX3_PARPR</name>
<keyword evidence="2" id="KW-1185">Reference proteome</keyword>
<dbReference type="EMBL" id="CAJJDM010000022">
    <property type="protein sequence ID" value="CAD8056471.1"/>
    <property type="molecule type" value="Genomic_DNA"/>
</dbReference>
<proteinExistence type="predicted"/>
<accession>A0A8S1KPX3</accession>
<protein>
    <submittedName>
        <fullName evidence="1">Uncharacterized protein</fullName>
    </submittedName>
</protein>
<evidence type="ECO:0000313" key="1">
    <source>
        <dbReference type="EMBL" id="CAD8056471.1"/>
    </source>
</evidence>
<reference evidence="1" key="1">
    <citation type="submission" date="2021-01" db="EMBL/GenBank/DDBJ databases">
        <authorList>
            <consortium name="Genoscope - CEA"/>
            <person name="William W."/>
        </authorList>
    </citation>
    <scope>NUCLEOTIDE SEQUENCE</scope>
</reference>
<sequence length="469" mass="55005">MIKYKRELFRTQIRQQFHQNVFKQKRVLANTQIQQTFSYNQLIDMIKNPRIITQEHLKELNACLLFCINQKLSNEQIQLIESNIDNLLSLLMYQIINKNTLILESLTIFINLTFFSDEIQDKLLTNKYMNFNILQIISGLISNGNEVRTALELLINVWCNSNSQKLEQLDLIIAINDLTNNSISKNDNQTILLISKCLKNFVSCIYDDFLLFDCDYLVELIKKLLNYGLKEKPQFISDQIEIYCIIVQKLNLNFLQQDKDLILNLINLSMECITLVDQITKLLSYFCINETQCFYELLQNQVIEYCKFVIRLNNNEIIPSVLNLLSIIFFQLSQTFNNLLQPFYDDSVILKEIIRLSEGCYPKKVREASIRCIKILIESSNELQIQNLVDLEAHLILIDLLKDFSLDQFSTLFTLQSLNNLLSVFSVQAFQMDYPHHLMQYALSNNQEIADEANEILLKFEDDFHNICQ</sequence>
<dbReference type="OMA" id="YFCINET"/>
<evidence type="ECO:0000313" key="2">
    <source>
        <dbReference type="Proteomes" id="UP000688137"/>
    </source>
</evidence>
<gene>
    <name evidence="1" type="ORF">PPRIM_AZ9-3.1.T0240328</name>
</gene>
<comment type="caution">
    <text evidence="1">The sequence shown here is derived from an EMBL/GenBank/DDBJ whole genome shotgun (WGS) entry which is preliminary data.</text>
</comment>
<organism evidence="1 2">
    <name type="scientific">Paramecium primaurelia</name>
    <dbReference type="NCBI Taxonomy" id="5886"/>
    <lineage>
        <taxon>Eukaryota</taxon>
        <taxon>Sar</taxon>
        <taxon>Alveolata</taxon>
        <taxon>Ciliophora</taxon>
        <taxon>Intramacronucleata</taxon>
        <taxon>Oligohymenophorea</taxon>
        <taxon>Peniculida</taxon>
        <taxon>Parameciidae</taxon>
        <taxon>Paramecium</taxon>
    </lineage>
</organism>